<dbReference type="Gene3D" id="2.40.70.10">
    <property type="entry name" value="Acid Proteases"/>
    <property type="match status" value="1"/>
</dbReference>
<dbReference type="EMBL" id="OIVN01003622">
    <property type="protein sequence ID" value="SPD12489.1"/>
    <property type="molecule type" value="Genomic_DNA"/>
</dbReference>
<accession>A0A2N9HLL8</accession>
<dbReference type="FunFam" id="3.10.20.370:FF:000001">
    <property type="entry name" value="Retrovirus-related Pol polyprotein from transposon 17.6-like protein"/>
    <property type="match status" value="1"/>
</dbReference>
<keyword evidence="4" id="KW-0540">Nuclease</keyword>
<dbReference type="Pfam" id="PF00078">
    <property type="entry name" value="RVT_1"/>
    <property type="match status" value="1"/>
</dbReference>
<dbReference type="Pfam" id="PF03732">
    <property type="entry name" value="Retrotrans_gag"/>
    <property type="match status" value="1"/>
</dbReference>
<dbReference type="Gene3D" id="3.30.420.10">
    <property type="entry name" value="Ribonuclease H-like superfamily/Ribonuclease H"/>
    <property type="match status" value="1"/>
</dbReference>
<name>A0A2N9HLL8_FAGSY</name>
<evidence type="ECO:0000256" key="6">
    <source>
        <dbReference type="ARBA" id="ARBA00022801"/>
    </source>
</evidence>
<organism evidence="10">
    <name type="scientific">Fagus sylvatica</name>
    <name type="common">Beechnut</name>
    <dbReference type="NCBI Taxonomy" id="28930"/>
    <lineage>
        <taxon>Eukaryota</taxon>
        <taxon>Viridiplantae</taxon>
        <taxon>Streptophyta</taxon>
        <taxon>Embryophyta</taxon>
        <taxon>Tracheophyta</taxon>
        <taxon>Spermatophyta</taxon>
        <taxon>Magnoliopsida</taxon>
        <taxon>eudicotyledons</taxon>
        <taxon>Gunneridae</taxon>
        <taxon>Pentapetalae</taxon>
        <taxon>rosids</taxon>
        <taxon>fabids</taxon>
        <taxon>Fagales</taxon>
        <taxon>Fagaceae</taxon>
        <taxon>Fagus</taxon>
    </lineage>
</organism>
<feature type="region of interest" description="Disordered" evidence="8">
    <location>
        <begin position="399"/>
        <end position="425"/>
    </location>
</feature>
<dbReference type="SUPFAM" id="SSF53098">
    <property type="entry name" value="Ribonuclease H-like"/>
    <property type="match status" value="1"/>
</dbReference>
<dbReference type="Pfam" id="PF17917">
    <property type="entry name" value="RT_RNaseH"/>
    <property type="match status" value="1"/>
</dbReference>
<dbReference type="GO" id="GO:0016787">
    <property type="term" value="F:hydrolase activity"/>
    <property type="evidence" value="ECO:0007669"/>
    <property type="project" value="UniProtKB-KW"/>
</dbReference>
<feature type="region of interest" description="Disordered" evidence="8">
    <location>
        <begin position="153"/>
        <end position="203"/>
    </location>
</feature>
<keyword evidence="7" id="KW-0695">RNA-directed DNA polymerase</keyword>
<sequence>MQRRKVNSTGSKDGSMQSGSKHQWTTTEDAKLVECLVDMANSGPTWKAENGFKFGYLLELERMMLEKIPGCKLRAQPHIENKYRLLKKQYGAIADMLEQGNGFGWDDRYKCLVCDPDIFQGWVKIKQLGLVQKALLIWRKLLTGKEAEENEDLYDTDDSLASTQGPPVAASLASTQGPLVAGSSDNSSGTSTSTSTSTSTKRKKGKKSDLVFMQLVDNLCNMGKVYEGTTEKRVIPPEAPRMTMYQLLHPTQSSIPSCIMFPPNAPHVEIKQGLMAILPDFRGLENENPYVHVRAFEEVIDSFYAQNVIETAKLRFFPFSLKDKAKGWLYTVKPRSIGSWGEMTQEFYKKFFPPHKVQQVKRKISSFVQRHDETLFMAWERFKDTYNFCPTHGYDTWRIPTPGNGPSPLDSTDRNRSGATTSGGSIFKLREEDNLSAKINLLTKEIEALKLKGSRGVNVVYREEPMEACRICQELDHTTSDCKSLPQFLNVPEEQKQSEQNQRFETMFTRMDEEVRETKNHLAKLTNALSATEKGKLPSQTQPNPNNQSVKIVSKDNHEECKTVTILRSGKAIGEEDESGTPKVKEAEPCLIPTPFPQALRLPKNLDVTTEILEHLHQVKMKHHLKKTAFLTEQVSAIIQHKVPPKYKDPGCPTISCTIGEYLVERAFLNLGASINLLPFTVYQQMGLGDLKPTSMTLQLADRSVRTPKGMVEDVLIKIENFYYPVDFIILDTEPTLHPDNGIPIILGRPFLATANALINCRNGRMKITFGSMTAELNIFNVLEEEQVMAVNEPWRPRFEELPETEKKPMPSSEEIPQLELKPLPNGFKYAYLGPGETFPVVISAALNEEQEGKLLCVLRDHKLALGWTIADIKGISPLICTHKIYLEDDCKTSREPQRRLNPTMKDVVKNEVIKLLDAGIIYPISDSKWVSPTQVVPKKSGITVVKNANDELIPTRLVTGWRMCIDYRKLNSATRKNHFPIPFIDQILKRVASHEYYCFLDGYSGYYQIEIALEDQGKTTFTCPFGTFAFRRMPFGLCNAPATFQRCMVSIFSDMVEKFMEVFMDDLSVFGDSFDDCLNNLKLVLARCVEKGLVLNWEKCHFMVTSGIVLGHVVSSKGIEVDKAKVDLILNLPTPKIVRDVRSFLGHAGFYRRFIKDFSAISRPLCNLLLKESTFEWTESCEVAFKKLVQLLTSAPIMQAPNWSLPFEIMCDASDYAVGAILGQRKDKKPHVIYYASRTLNSAQMNYTTTEKELLAVVFALDKFRSYLMGTYIVVFTDHVALRYLLSKKDAKARLIHWILLLQEFNLQIKDKKGVENVMVDHLSRLTFEEGFIPETWTTQDRRKFFVEVRNFYWDDPYLFKYCPDQILRRCIPDNETLSVIKFCHTEACGGHFSVKKTTAKILQCGFYWPTMFRDTHSFCKGCLECQKLERVTRRNMMSMSPILEIEVFDCWGIDFMGPFPQSFGNLYILLAVDYVSKWVEAIACKVNDHKVVLKFLREHIFSRFGMPKAVISDNGKHFCNRPFEVLVKKYGVVHRLSTSYHPQTCGQVELANREIKQILEKTVSPNRKDWSLRLTDALWAYRTAYKGPLGMSPYRLVYRKPCHLPVEMEHRAYWAIKAFNFDLKKASELRKFQMSELEELRNEAYISTRHYKERMKLFHDKKIVRKTFEPNQTVLLYDSKLHTFSRKLRTRWDGPYIVKEVFDYGAVVIEDPRDGRILKVNGQRLRPYLGEVVPAEEIMSLELPTYGDAS</sequence>
<dbReference type="InterPro" id="IPR021109">
    <property type="entry name" value="Peptidase_aspartic_dom_sf"/>
</dbReference>
<dbReference type="CDD" id="cd00303">
    <property type="entry name" value="retropepsin_like"/>
    <property type="match status" value="1"/>
</dbReference>
<evidence type="ECO:0000259" key="9">
    <source>
        <dbReference type="PROSITE" id="PS50994"/>
    </source>
</evidence>
<dbReference type="InterPro" id="IPR000477">
    <property type="entry name" value="RT_dom"/>
</dbReference>
<dbReference type="GO" id="GO:0003676">
    <property type="term" value="F:nucleic acid binding"/>
    <property type="evidence" value="ECO:0007669"/>
    <property type="project" value="InterPro"/>
</dbReference>
<dbReference type="Pfam" id="PF00665">
    <property type="entry name" value="rve"/>
    <property type="match status" value="1"/>
</dbReference>
<dbReference type="InterPro" id="IPR012337">
    <property type="entry name" value="RNaseH-like_sf"/>
</dbReference>
<protein>
    <recommendedName>
        <fullName evidence="1">RNA-directed DNA polymerase</fullName>
        <ecNumber evidence="1">2.7.7.49</ecNumber>
    </recommendedName>
</protein>
<proteinExistence type="predicted"/>
<dbReference type="GO" id="GO:0015074">
    <property type="term" value="P:DNA integration"/>
    <property type="evidence" value="ECO:0007669"/>
    <property type="project" value="InterPro"/>
</dbReference>
<gene>
    <name evidence="10" type="ORF">FSB_LOCUS40371</name>
</gene>
<dbReference type="InterPro" id="IPR041588">
    <property type="entry name" value="Integrase_H2C2"/>
</dbReference>
<evidence type="ECO:0000256" key="2">
    <source>
        <dbReference type="ARBA" id="ARBA00022679"/>
    </source>
</evidence>
<keyword evidence="3" id="KW-0548">Nucleotidyltransferase</keyword>
<dbReference type="SUPFAM" id="SSF50630">
    <property type="entry name" value="Acid proteases"/>
    <property type="match status" value="1"/>
</dbReference>
<dbReference type="InterPro" id="IPR050951">
    <property type="entry name" value="Retrovirus_Pol_polyprotein"/>
</dbReference>
<dbReference type="EC" id="2.7.7.49" evidence="1"/>
<evidence type="ECO:0000313" key="10">
    <source>
        <dbReference type="EMBL" id="SPD12489.1"/>
    </source>
</evidence>
<feature type="compositionally biased region" description="Polar residues" evidence="8">
    <location>
        <begin position="7"/>
        <end position="25"/>
    </location>
</feature>
<dbReference type="GO" id="GO:0003964">
    <property type="term" value="F:RNA-directed DNA polymerase activity"/>
    <property type="evidence" value="ECO:0007669"/>
    <property type="project" value="UniProtKB-KW"/>
</dbReference>
<feature type="domain" description="Integrase catalytic" evidence="9">
    <location>
        <begin position="1439"/>
        <end position="1603"/>
    </location>
</feature>
<dbReference type="InterPro" id="IPR043502">
    <property type="entry name" value="DNA/RNA_pol_sf"/>
</dbReference>
<dbReference type="Pfam" id="PF17921">
    <property type="entry name" value="Integrase_H2C2"/>
    <property type="match status" value="1"/>
</dbReference>
<keyword evidence="2" id="KW-0808">Transferase</keyword>
<keyword evidence="6" id="KW-0378">Hydrolase</keyword>
<dbReference type="SUPFAM" id="SSF56672">
    <property type="entry name" value="DNA/RNA polymerases"/>
    <property type="match status" value="1"/>
</dbReference>
<dbReference type="Pfam" id="PF12776">
    <property type="entry name" value="Myb_DNA-bind_3"/>
    <property type="match status" value="1"/>
</dbReference>
<dbReference type="CDD" id="cd01647">
    <property type="entry name" value="RT_LTR"/>
    <property type="match status" value="1"/>
</dbReference>
<dbReference type="CDD" id="cd09274">
    <property type="entry name" value="RNase_HI_RT_Ty3"/>
    <property type="match status" value="1"/>
</dbReference>
<reference evidence="10" key="1">
    <citation type="submission" date="2018-02" db="EMBL/GenBank/DDBJ databases">
        <authorList>
            <person name="Cohen D.B."/>
            <person name="Kent A.D."/>
        </authorList>
    </citation>
    <scope>NUCLEOTIDE SEQUENCE</scope>
</reference>
<evidence type="ECO:0000256" key="5">
    <source>
        <dbReference type="ARBA" id="ARBA00022759"/>
    </source>
</evidence>
<evidence type="ECO:0000256" key="3">
    <source>
        <dbReference type="ARBA" id="ARBA00022695"/>
    </source>
</evidence>
<keyword evidence="5" id="KW-0255">Endonuclease</keyword>
<dbReference type="GO" id="GO:0004519">
    <property type="term" value="F:endonuclease activity"/>
    <property type="evidence" value="ECO:0007669"/>
    <property type="project" value="UniProtKB-KW"/>
</dbReference>
<dbReference type="PANTHER" id="PTHR37984:SF5">
    <property type="entry name" value="PROTEIN NYNRIN-LIKE"/>
    <property type="match status" value="1"/>
</dbReference>
<dbReference type="PROSITE" id="PS50994">
    <property type="entry name" value="INTEGRASE"/>
    <property type="match status" value="1"/>
</dbReference>
<evidence type="ECO:0000256" key="8">
    <source>
        <dbReference type="SAM" id="MobiDB-lite"/>
    </source>
</evidence>
<dbReference type="Gene3D" id="3.10.10.10">
    <property type="entry name" value="HIV Type 1 Reverse Transcriptase, subunit A, domain 1"/>
    <property type="match status" value="1"/>
</dbReference>
<dbReference type="InterPro" id="IPR036397">
    <property type="entry name" value="RNaseH_sf"/>
</dbReference>
<dbReference type="Gene3D" id="1.10.340.70">
    <property type="match status" value="1"/>
</dbReference>
<feature type="region of interest" description="Disordered" evidence="8">
    <location>
        <begin position="1"/>
        <end position="25"/>
    </location>
</feature>
<dbReference type="InterPro" id="IPR043128">
    <property type="entry name" value="Rev_trsase/Diguanyl_cyclase"/>
</dbReference>
<dbReference type="Gene3D" id="3.30.70.270">
    <property type="match status" value="2"/>
</dbReference>
<dbReference type="PANTHER" id="PTHR37984">
    <property type="entry name" value="PROTEIN CBG26694"/>
    <property type="match status" value="1"/>
</dbReference>
<dbReference type="InterPro" id="IPR005162">
    <property type="entry name" value="Retrotrans_gag_dom"/>
</dbReference>
<dbReference type="InterPro" id="IPR001584">
    <property type="entry name" value="Integrase_cat-core"/>
</dbReference>
<feature type="compositionally biased region" description="Low complexity" evidence="8">
    <location>
        <begin position="182"/>
        <end position="199"/>
    </location>
</feature>
<dbReference type="FunFam" id="3.30.70.270:FF:000020">
    <property type="entry name" value="Transposon Tf2-6 polyprotein-like Protein"/>
    <property type="match status" value="1"/>
</dbReference>
<evidence type="ECO:0000256" key="1">
    <source>
        <dbReference type="ARBA" id="ARBA00012493"/>
    </source>
</evidence>
<dbReference type="InterPro" id="IPR024752">
    <property type="entry name" value="Myb/SANT-like_dom"/>
</dbReference>
<dbReference type="InterPro" id="IPR041373">
    <property type="entry name" value="RT_RNaseH"/>
</dbReference>
<evidence type="ECO:0000256" key="7">
    <source>
        <dbReference type="ARBA" id="ARBA00022918"/>
    </source>
</evidence>
<evidence type="ECO:0000256" key="4">
    <source>
        <dbReference type="ARBA" id="ARBA00022722"/>
    </source>
</evidence>